<sequence length="1397" mass="147047">MSARDAASALLPNSISSALTRPHATTDSRLLQNLIKTEKSYTNHLSSTVTSSRAAAAALKAWGTSEARDVAQTSSLISDLLSEVADAQNNHLEAIRGYREALKDIADREASIRTIVRDRDILVSRLIKASKKNGDVAHAQRELTACEEVLEAEERALIGVKRRTFKEALSMRMKMMGDAGSRMIESAKEAILLLDDFDQHAGHDYDGAGYDQEYAQGNEYGQGGYDAQYDQQQQGQGYGDYQQEHYYGPMHQQYDEGQGMQQGYDFAGQGQQQMPISHEQSNFENASVTPSQSASQAAQGGRYAGKAAEEQSYQQPAFAAGHPHESEERGDSDASSEADVEQAGIQRHENQRPGLQSQNSQPAPTPPAKEHNQANYGLGQQNGRPPREEPPASAPQPAYSQPQMYSATAPRFNYDGAQLAPIPQAPRLYNRGEDNDSSSDEDTRPTTAHQGWSSRPTRGQDDDNSSDEGGRRGGAGGGRPSATPARPGHQKRNSFLGKVSKLFKTDMKEATSGEQHQQQHSRQGSGSNHRRSESADGASAWQTRTDRNVKTAQKDNTKALGLQPRSSLLRPLDAGADNDSSSDDEERRTDLVKVTNTGRGRTQSSVGGSLRRTPSELARITAGPMSTRQRNEAEAKREQEELERKTREAVFGTGVGSGSATLPRTLSRTNSTRSAAAPTPKKKKKKTPSVAGSEVGTSATRQAGSAGPAPPAKTGTYVVHGDQSAGHRGLASLVLPSDIAKGGDANKPYPSIMPPSGLPPAAVSLSRSNSVSTVGRASTIGRASTASKKKKRTSAISDSPGTGLVGMSPRDQGKYTTNSWVPQPQGGQGLAAQAVASLGVTPHKPASGAEIAQKQTAATSGDATGTAQRPVSTLAAPSPAAPAMRPSSSQQSTPLKSALKHPNRPTSPSPAGAGAAPVLDINASLGPIVSAPPRVSAIMAEQEQPSIMPPVPQAPEMKQPSLSVDKNFDGSGRLDMGRSSSAEGLASGESQQQQPSTPARERVALPQLDMPASEPFNVNWRRDSATTPASTKGTPAHAVAKGQSEEILLTPGEQNAYRSLMQSHGGESPEATRNGGKDAQGRDNEAFATEKDPEGVTRIMANRVRVGGGSERAQSPSPAVAPQPSRTYSSEGRTLHTSRSSAAASPAPAAPPHLASALAAPASDVSAAGSATDGVSRRKSVRLAPDTKLPPETPPATAMASGGSTRAPDGFGGFKLESISAPGSSLVSSGNAPNDSSAQQNQDKPKSYEPLSSRIAPPPTAPPRLPNKEREPNAFNTQLVQPEQRERSGWSTRIDRRLANDDSSDEEGGAAQGGAGAGEGIDAYASARRAMGVAQRHWSEATSPVSKKKKSKSGGETGSVRSKSSKRRSGVSDTGYNPAIPLPKGMEVVARGKGSAR</sequence>
<feature type="compositionally biased region" description="Polar residues" evidence="1">
    <location>
        <begin position="1052"/>
        <end position="1062"/>
    </location>
</feature>
<dbReference type="EMBL" id="KZ819662">
    <property type="protein sequence ID" value="PWN30911.1"/>
    <property type="molecule type" value="Genomic_DNA"/>
</dbReference>
<feature type="compositionally biased region" description="Polar residues" evidence="1">
    <location>
        <begin position="373"/>
        <end position="383"/>
    </location>
</feature>
<dbReference type="Proteomes" id="UP000245884">
    <property type="component" value="Unassembled WGS sequence"/>
</dbReference>
<dbReference type="GO" id="GO:0005886">
    <property type="term" value="C:plasma membrane"/>
    <property type="evidence" value="ECO:0007669"/>
    <property type="project" value="TreeGrafter"/>
</dbReference>
<feature type="compositionally biased region" description="Polar residues" evidence="1">
    <location>
        <begin position="1221"/>
        <end position="1242"/>
    </location>
</feature>
<feature type="region of interest" description="Disordered" evidence="1">
    <location>
        <begin position="211"/>
        <end position="720"/>
    </location>
</feature>
<name>A0A316V2Z8_9BASI</name>
<dbReference type="GeneID" id="37027090"/>
<feature type="compositionally biased region" description="Low complexity" evidence="1">
    <location>
        <begin position="979"/>
        <end position="990"/>
    </location>
</feature>
<feature type="compositionally biased region" description="Polar residues" evidence="1">
    <location>
        <begin position="658"/>
        <end position="674"/>
    </location>
</feature>
<dbReference type="InterPro" id="IPR027267">
    <property type="entry name" value="AH/BAR_dom_sf"/>
</dbReference>
<feature type="compositionally biased region" description="Basic and acidic residues" evidence="1">
    <location>
        <begin position="544"/>
        <end position="557"/>
    </location>
</feature>
<dbReference type="GO" id="GO:0036286">
    <property type="term" value="C:eisosome filament"/>
    <property type="evidence" value="ECO:0007669"/>
    <property type="project" value="TreeGrafter"/>
</dbReference>
<dbReference type="InterPro" id="IPR028245">
    <property type="entry name" value="PIL1/LSP1"/>
</dbReference>
<dbReference type="PANTHER" id="PTHR31962:SF1">
    <property type="entry name" value="SPHINGOLIPID LONG CHAIN BASE-RESPONSIVE PROTEIN PIL1"/>
    <property type="match status" value="1"/>
</dbReference>
<dbReference type="GO" id="GO:0006897">
    <property type="term" value="P:endocytosis"/>
    <property type="evidence" value="ECO:0007669"/>
    <property type="project" value="TreeGrafter"/>
</dbReference>
<accession>A0A316V2Z8</accession>
<feature type="compositionally biased region" description="Basic and acidic residues" evidence="1">
    <location>
        <begin position="629"/>
        <end position="648"/>
    </location>
</feature>
<feature type="compositionally biased region" description="Basic and acidic residues" evidence="1">
    <location>
        <begin position="322"/>
        <end position="332"/>
    </location>
</feature>
<feature type="compositionally biased region" description="Low complexity" evidence="1">
    <location>
        <begin position="512"/>
        <end position="527"/>
    </location>
</feature>
<gene>
    <name evidence="2" type="ORF">BDZ90DRAFT_229902</name>
</gene>
<feature type="compositionally biased region" description="Polar residues" evidence="1">
    <location>
        <begin position="445"/>
        <end position="457"/>
    </location>
</feature>
<feature type="compositionally biased region" description="Low complexity" evidence="1">
    <location>
        <begin position="856"/>
        <end position="889"/>
    </location>
</feature>
<dbReference type="Pfam" id="PF13805">
    <property type="entry name" value="Pil1"/>
    <property type="match status" value="1"/>
</dbReference>
<keyword evidence="3" id="KW-1185">Reference proteome</keyword>
<reference evidence="2 3" key="1">
    <citation type="journal article" date="2018" name="Mol. Biol. Evol.">
        <title>Broad Genomic Sampling Reveals a Smut Pathogenic Ancestry of the Fungal Clade Ustilaginomycotina.</title>
        <authorList>
            <person name="Kijpornyongpan T."/>
            <person name="Mondo S.J."/>
            <person name="Barry K."/>
            <person name="Sandor L."/>
            <person name="Lee J."/>
            <person name="Lipzen A."/>
            <person name="Pangilinan J."/>
            <person name="LaButti K."/>
            <person name="Hainaut M."/>
            <person name="Henrissat B."/>
            <person name="Grigoriev I.V."/>
            <person name="Spatafora J.W."/>
            <person name="Aime M.C."/>
        </authorList>
    </citation>
    <scope>NUCLEOTIDE SEQUENCE [LARGE SCALE GENOMIC DNA]</scope>
    <source>
        <strain evidence="2 3">MCA 5214</strain>
    </source>
</reference>
<feature type="compositionally biased region" description="Polar residues" evidence="1">
    <location>
        <begin position="353"/>
        <end position="362"/>
    </location>
</feature>
<feature type="compositionally biased region" description="Low complexity" evidence="1">
    <location>
        <begin position="821"/>
        <end position="840"/>
    </location>
</feature>
<dbReference type="Gene3D" id="1.20.1270.60">
    <property type="entry name" value="Arfaptin homology (AH) domain/BAR domain"/>
    <property type="match status" value="1"/>
</dbReference>
<evidence type="ECO:0000313" key="2">
    <source>
        <dbReference type="EMBL" id="PWN30911.1"/>
    </source>
</evidence>
<organism evidence="2 3">
    <name type="scientific">Jaminaea rosea</name>
    <dbReference type="NCBI Taxonomy" id="1569628"/>
    <lineage>
        <taxon>Eukaryota</taxon>
        <taxon>Fungi</taxon>
        <taxon>Dikarya</taxon>
        <taxon>Basidiomycota</taxon>
        <taxon>Ustilaginomycotina</taxon>
        <taxon>Exobasidiomycetes</taxon>
        <taxon>Microstromatales</taxon>
        <taxon>Microstromatales incertae sedis</taxon>
        <taxon>Jaminaea</taxon>
    </lineage>
</organism>
<protein>
    <submittedName>
        <fullName evidence="2">Uncharacterized protein</fullName>
    </submittedName>
</protein>
<feature type="compositionally biased region" description="Low complexity" evidence="1">
    <location>
        <begin position="395"/>
        <end position="406"/>
    </location>
</feature>
<dbReference type="GO" id="GO:0008289">
    <property type="term" value="F:lipid binding"/>
    <property type="evidence" value="ECO:0007669"/>
    <property type="project" value="TreeGrafter"/>
</dbReference>
<feature type="compositionally biased region" description="Gly residues" evidence="1">
    <location>
        <begin position="1310"/>
        <end position="1319"/>
    </location>
</feature>
<evidence type="ECO:0000256" key="1">
    <source>
        <dbReference type="SAM" id="MobiDB-lite"/>
    </source>
</evidence>
<feature type="compositionally biased region" description="Basic and acidic residues" evidence="1">
    <location>
        <begin position="1283"/>
        <end position="1300"/>
    </location>
</feature>
<dbReference type="PANTHER" id="PTHR31962">
    <property type="entry name" value="SPHINGOLIPID LONG CHAIN BASE-RESPONSIVE PROTEIN PIL1"/>
    <property type="match status" value="1"/>
</dbReference>
<dbReference type="RefSeq" id="XP_025365523.1">
    <property type="nucleotide sequence ID" value="XM_025505267.1"/>
</dbReference>
<feature type="compositionally biased region" description="Polar residues" evidence="1">
    <location>
        <begin position="269"/>
        <end position="298"/>
    </location>
</feature>
<feature type="compositionally biased region" description="Polar residues" evidence="1">
    <location>
        <begin position="594"/>
        <end position="607"/>
    </location>
</feature>
<proteinExistence type="predicted"/>
<feature type="compositionally biased region" description="Low complexity" evidence="1">
    <location>
        <begin position="1138"/>
        <end position="1171"/>
    </location>
</feature>
<feature type="compositionally biased region" description="Pro residues" evidence="1">
    <location>
        <begin position="1256"/>
        <end position="1265"/>
    </location>
</feature>
<dbReference type="GO" id="GO:0070941">
    <property type="term" value="P:eisosome assembly"/>
    <property type="evidence" value="ECO:0007669"/>
    <property type="project" value="TreeGrafter"/>
</dbReference>
<feature type="region of interest" description="Disordered" evidence="1">
    <location>
        <begin position="936"/>
        <end position="1397"/>
    </location>
</feature>
<feature type="region of interest" description="Disordered" evidence="1">
    <location>
        <begin position="769"/>
        <end position="917"/>
    </location>
</feature>
<dbReference type="STRING" id="1569628.A0A316V2Z8"/>
<feature type="compositionally biased region" description="Basic and acidic residues" evidence="1">
    <location>
        <begin position="1075"/>
        <end position="1095"/>
    </location>
</feature>
<evidence type="ECO:0000313" key="3">
    <source>
        <dbReference type="Proteomes" id="UP000245884"/>
    </source>
</evidence>
<dbReference type="OrthoDB" id="3358861at2759"/>
<feature type="compositionally biased region" description="Polar residues" evidence="1">
    <location>
        <begin position="1126"/>
        <end position="1137"/>
    </location>
</feature>
<feature type="compositionally biased region" description="Low complexity" evidence="1">
    <location>
        <begin position="225"/>
        <end position="248"/>
    </location>
</feature>
<feature type="compositionally biased region" description="Low complexity" evidence="1">
    <location>
        <begin position="1113"/>
        <end position="1125"/>
    </location>
</feature>